<evidence type="ECO:0000259" key="7">
    <source>
        <dbReference type="Pfam" id="PF01029"/>
    </source>
</evidence>
<comment type="function">
    <text evidence="6">Involved in transcription antitermination. Required for transcription of ribosomal RNA (rRNA) genes. Binds specifically to the boxA antiterminator sequence of the ribosomal RNA (rrn) operons.</text>
</comment>
<keyword evidence="3 6" id="KW-0694">RNA-binding</keyword>
<dbReference type="EMBL" id="JAYGII010000002">
    <property type="protein sequence ID" value="MEA5444503.1"/>
    <property type="molecule type" value="Genomic_DNA"/>
</dbReference>
<keyword evidence="5 6" id="KW-0804">Transcription</keyword>
<evidence type="ECO:0000313" key="9">
    <source>
        <dbReference type="Proteomes" id="UP001302316"/>
    </source>
</evidence>
<dbReference type="GO" id="GO:0031564">
    <property type="term" value="P:transcription antitermination"/>
    <property type="evidence" value="ECO:0007669"/>
    <property type="project" value="UniProtKB-KW"/>
</dbReference>
<dbReference type="InterPro" id="IPR006027">
    <property type="entry name" value="NusB_RsmB_TIM44"/>
</dbReference>
<organism evidence="8 9">
    <name type="scientific">Natronospira elongata</name>
    <dbReference type="NCBI Taxonomy" id="3110268"/>
    <lineage>
        <taxon>Bacteria</taxon>
        <taxon>Pseudomonadati</taxon>
        <taxon>Pseudomonadota</taxon>
        <taxon>Gammaproteobacteria</taxon>
        <taxon>Natronospirales</taxon>
        <taxon>Natronospiraceae</taxon>
        <taxon>Natronospira</taxon>
    </lineage>
</organism>
<evidence type="ECO:0000256" key="4">
    <source>
        <dbReference type="ARBA" id="ARBA00023015"/>
    </source>
</evidence>
<evidence type="ECO:0000256" key="3">
    <source>
        <dbReference type="ARBA" id="ARBA00022884"/>
    </source>
</evidence>
<feature type="domain" description="NusB/RsmB/TIM44" evidence="7">
    <location>
        <begin position="24"/>
        <end position="146"/>
    </location>
</feature>
<dbReference type="Pfam" id="PF01029">
    <property type="entry name" value="NusB"/>
    <property type="match status" value="1"/>
</dbReference>
<protein>
    <recommendedName>
        <fullName evidence="6">Transcription antitermination protein NusB</fullName>
    </recommendedName>
    <alternativeName>
        <fullName evidence="6">Antitermination factor NusB</fullName>
    </alternativeName>
</protein>
<proteinExistence type="inferred from homology"/>
<sequence length="159" mass="18107">MSEQSPQDKQAQLRERELIKRRSKARHLAVQAVYQWQLAATDTADLLAQFHEDEGMDKADGEYFDGLVRACIGDPDRLKGVYADYLDRPEVQLDPVERAILMVAAHELQEHLEVPWRVVLDEAVSLARRFGAEDSHRFINAVLDKASAELRKLERGAGR</sequence>
<dbReference type="GO" id="GO:0005829">
    <property type="term" value="C:cytosol"/>
    <property type="evidence" value="ECO:0007669"/>
    <property type="project" value="TreeGrafter"/>
</dbReference>
<evidence type="ECO:0000256" key="6">
    <source>
        <dbReference type="HAMAP-Rule" id="MF_00073"/>
    </source>
</evidence>
<dbReference type="PANTHER" id="PTHR11078:SF3">
    <property type="entry name" value="ANTITERMINATION NUSB DOMAIN-CONTAINING PROTEIN"/>
    <property type="match status" value="1"/>
</dbReference>
<comment type="similarity">
    <text evidence="1 6">Belongs to the NusB family.</text>
</comment>
<keyword evidence="2 6" id="KW-0889">Transcription antitermination</keyword>
<evidence type="ECO:0000313" key="8">
    <source>
        <dbReference type="EMBL" id="MEA5444503.1"/>
    </source>
</evidence>
<dbReference type="GO" id="GO:0006353">
    <property type="term" value="P:DNA-templated transcription termination"/>
    <property type="evidence" value="ECO:0007669"/>
    <property type="project" value="UniProtKB-UniRule"/>
</dbReference>
<dbReference type="SUPFAM" id="SSF48013">
    <property type="entry name" value="NusB-like"/>
    <property type="match status" value="1"/>
</dbReference>
<dbReference type="PANTHER" id="PTHR11078">
    <property type="entry name" value="N UTILIZATION SUBSTANCE PROTEIN B-RELATED"/>
    <property type="match status" value="1"/>
</dbReference>
<dbReference type="InterPro" id="IPR035926">
    <property type="entry name" value="NusB-like_sf"/>
</dbReference>
<dbReference type="Proteomes" id="UP001302316">
    <property type="component" value="Unassembled WGS sequence"/>
</dbReference>
<gene>
    <name evidence="6 8" type="primary">nusB</name>
    <name evidence="8" type="ORF">VCB98_01545</name>
</gene>
<comment type="caution">
    <text evidence="8">The sequence shown here is derived from an EMBL/GenBank/DDBJ whole genome shotgun (WGS) entry which is preliminary data.</text>
</comment>
<dbReference type="RefSeq" id="WP_346049770.1">
    <property type="nucleotide sequence ID" value="NZ_JAYGII010000002.1"/>
</dbReference>
<reference evidence="8 9" key="1">
    <citation type="submission" date="2023-12" db="EMBL/GenBank/DDBJ databases">
        <title>Whole-genome sequencing of halo(alkali)philic microorganisms from hypersaline lakes.</title>
        <authorList>
            <person name="Sorokin D.Y."/>
            <person name="Merkel A.Y."/>
            <person name="Messina E."/>
            <person name="Yakimov M."/>
        </authorList>
    </citation>
    <scope>NUCLEOTIDE SEQUENCE [LARGE SCALE GENOMIC DNA]</scope>
    <source>
        <strain evidence="8 9">AB-CW1</strain>
    </source>
</reference>
<name>A0AAP6JD58_9GAMM</name>
<evidence type="ECO:0000256" key="1">
    <source>
        <dbReference type="ARBA" id="ARBA00005952"/>
    </source>
</evidence>
<evidence type="ECO:0000256" key="2">
    <source>
        <dbReference type="ARBA" id="ARBA00022814"/>
    </source>
</evidence>
<keyword evidence="4 6" id="KW-0805">Transcription regulation</keyword>
<keyword evidence="9" id="KW-1185">Reference proteome</keyword>
<evidence type="ECO:0000256" key="5">
    <source>
        <dbReference type="ARBA" id="ARBA00023163"/>
    </source>
</evidence>
<dbReference type="AlphaFoldDB" id="A0AAP6JD58"/>
<dbReference type="NCBIfam" id="TIGR01951">
    <property type="entry name" value="nusB"/>
    <property type="match status" value="1"/>
</dbReference>
<dbReference type="InterPro" id="IPR011605">
    <property type="entry name" value="NusB_fam"/>
</dbReference>
<dbReference type="Gene3D" id="1.10.940.10">
    <property type="entry name" value="NusB-like"/>
    <property type="match status" value="1"/>
</dbReference>
<dbReference type="GO" id="GO:0003723">
    <property type="term" value="F:RNA binding"/>
    <property type="evidence" value="ECO:0007669"/>
    <property type="project" value="UniProtKB-UniRule"/>
</dbReference>
<dbReference type="HAMAP" id="MF_00073">
    <property type="entry name" value="NusB"/>
    <property type="match status" value="1"/>
</dbReference>
<accession>A0AAP6JD58</accession>